<dbReference type="SUPFAM" id="SSF48452">
    <property type="entry name" value="TPR-like"/>
    <property type="match status" value="1"/>
</dbReference>
<dbReference type="RefSeq" id="WP_053585295.1">
    <property type="nucleotide sequence ID" value="NZ_LGRV01000007.1"/>
</dbReference>
<name>A0ABR5JWS4_9BACI</name>
<keyword evidence="1" id="KW-0812">Transmembrane</keyword>
<dbReference type="Proteomes" id="UP000050668">
    <property type="component" value="Unassembled WGS sequence"/>
</dbReference>
<proteinExistence type="predicted"/>
<gene>
    <name evidence="3" type="ORF">AEA09_17845</name>
</gene>
<dbReference type="Pfam" id="PF09976">
    <property type="entry name" value="TPR_21"/>
    <property type="match status" value="1"/>
</dbReference>
<evidence type="ECO:0000259" key="2">
    <source>
        <dbReference type="Pfam" id="PF09976"/>
    </source>
</evidence>
<reference evidence="4" key="1">
    <citation type="submission" date="2015-07" db="EMBL/GenBank/DDBJ databases">
        <title>Fjat-14205 dsm 2895.</title>
        <authorList>
            <person name="Liu B."/>
            <person name="Wang J."/>
            <person name="Zhu Y."/>
            <person name="Liu G."/>
            <person name="Chen Q."/>
            <person name="Chen Z."/>
            <person name="Lan J."/>
            <person name="Che J."/>
            <person name="Ge C."/>
            <person name="Shi H."/>
            <person name="Pan Z."/>
            <person name="Liu X."/>
        </authorList>
    </citation>
    <scope>NUCLEOTIDE SEQUENCE [LARGE SCALE GENOMIC DNA]</scope>
    <source>
        <strain evidence="4">DSM 25560</strain>
    </source>
</reference>
<keyword evidence="1" id="KW-1133">Transmembrane helix</keyword>
<feature type="transmembrane region" description="Helical" evidence="1">
    <location>
        <begin position="12"/>
        <end position="30"/>
    </location>
</feature>
<evidence type="ECO:0000256" key="1">
    <source>
        <dbReference type="SAM" id="Phobius"/>
    </source>
</evidence>
<feature type="domain" description="Ancillary SecYEG translocon subunit/Cell division coordinator CpoB TPR" evidence="2">
    <location>
        <begin position="13"/>
        <end position="143"/>
    </location>
</feature>
<evidence type="ECO:0000313" key="4">
    <source>
        <dbReference type="Proteomes" id="UP000050668"/>
    </source>
</evidence>
<sequence length="165" mass="18346">MTFTEPIRKYILSGVVAFVVVGLIVANVMASKQDQEFATNEALYSQAVQLQTDGNYEGAWEAISQVLKAEPSSEIANYLAAIISVNKGDAKQAAIYMQKTLDINPYKAEDAMFMIQLGEVFVAAERYEDAKTVLLRCQESAWTLEEMPNYQEHVASLLAQIENPQ</sequence>
<accession>A0ABR5JWS4</accession>
<dbReference type="InterPro" id="IPR018704">
    <property type="entry name" value="SecYEG/CpoB_TPR"/>
</dbReference>
<dbReference type="Gene3D" id="1.25.40.10">
    <property type="entry name" value="Tetratricopeptide repeat domain"/>
    <property type="match status" value="1"/>
</dbReference>
<protein>
    <recommendedName>
        <fullName evidence="2">Ancillary SecYEG translocon subunit/Cell division coordinator CpoB TPR domain-containing protein</fullName>
    </recommendedName>
</protein>
<comment type="caution">
    <text evidence="3">The sequence shown here is derived from an EMBL/GenBank/DDBJ whole genome shotgun (WGS) entry which is preliminary data.</text>
</comment>
<keyword evidence="1" id="KW-0472">Membrane</keyword>
<evidence type="ECO:0000313" key="3">
    <source>
        <dbReference type="EMBL" id="KOS66601.1"/>
    </source>
</evidence>
<keyword evidence="4" id="KW-1185">Reference proteome</keyword>
<dbReference type="EMBL" id="LGRV01000007">
    <property type="protein sequence ID" value="KOS66601.1"/>
    <property type="molecule type" value="Genomic_DNA"/>
</dbReference>
<organism evidence="3 4">
    <name type="scientific">Lysinibacillus contaminans</name>
    <dbReference type="NCBI Taxonomy" id="1293441"/>
    <lineage>
        <taxon>Bacteria</taxon>
        <taxon>Bacillati</taxon>
        <taxon>Bacillota</taxon>
        <taxon>Bacilli</taxon>
        <taxon>Bacillales</taxon>
        <taxon>Bacillaceae</taxon>
        <taxon>Lysinibacillus</taxon>
    </lineage>
</organism>
<dbReference type="InterPro" id="IPR011990">
    <property type="entry name" value="TPR-like_helical_dom_sf"/>
</dbReference>